<feature type="repeat" description="PPR" evidence="3">
    <location>
        <begin position="169"/>
        <end position="203"/>
    </location>
</feature>
<dbReference type="GO" id="GO:0008270">
    <property type="term" value="F:zinc ion binding"/>
    <property type="evidence" value="ECO:0007669"/>
    <property type="project" value="InterPro"/>
</dbReference>
<dbReference type="InterPro" id="IPR046848">
    <property type="entry name" value="E_motif"/>
</dbReference>
<feature type="repeat" description="PPR" evidence="3">
    <location>
        <begin position="571"/>
        <end position="605"/>
    </location>
</feature>
<dbReference type="InterPro" id="IPR011990">
    <property type="entry name" value="TPR-like_helical_dom_sf"/>
</dbReference>
<evidence type="ECO:0000313" key="5">
    <source>
        <dbReference type="Proteomes" id="UP000504603"/>
    </source>
</evidence>
<dbReference type="FunFam" id="1.25.40.10:FF:000366">
    <property type="entry name" value="Pentatricopeptide (PPR) repeat-containing protein"/>
    <property type="match status" value="1"/>
</dbReference>
<dbReference type="FunFam" id="1.25.40.10:FF:000382">
    <property type="entry name" value="Pentatricopeptide repeat-containing protein"/>
    <property type="match status" value="1"/>
</dbReference>
<feature type="repeat" description="PPR" evidence="3">
    <location>
        <begin position="372"/>
        <end position="406"/>
    </location>
</feature>
<feature type="repeat" description="PPR" evidence="3">
    <location>
        <begin position="469"/>
        <end position="503"/>
    </location>
</feature>
<evidence type="ECO:0000256" key="2">
    <source>
        <dbReference type="ARBA" id="ARBA00022737"/>
    </source>
</evidence>
<dbReference type="Gene3D" id="1.25.40.10">
    <property type="entry name" value="Tetratricopeptide repeat domain"/>
    <property type="match status" value="5"/>
</dbReference>
<feature type="repeat" description="PPR" evidence="3">
    <location>
        <begin position="270"/>
        <end position="304"/>
    </location>
</feature>
<reference evidence="6" key="1">
    <citation type="submission" date="2025-08" db="UniProtKB">
        <authorList>
            <consortium name="RefSeq"/>
        </authorList>
    </citation>
    <scope>IDENTIFICATION</scope>
    <source>
        <strain evidence="6">OHB3-1</strain>
    </source>
</reference>
<dbReference type="Pfam" id="PF13041">
    <property type="entry name" value="PPR_2"/>
    <property type="match status" value="4"/>
</dbReference>
<dbReference type="GO" id="GO:0003723">
    <property type="term" value="F:RNA binding"/>
    <property type="evidence" value="ECO:0007669"/>
    <property type="project" value="InterPro"/>
</dbReference>
<dbReference type="KEGG" id="mcha:111020555"/>
<dbReference type="Proteomes" id="UP000504603">
    <property type="component" value="Unplaced"/>
</dbReference>
<dbReference type="OrthoDB" id="185373at2759"/>
<dbReference type="PANTHER" id="PTHR47926">
    <property type="entry name" value="PENTATRICOPEPTIDE REPEAT-CONTAINING PROTEIN"/>
    <property type="match status" value="1"/>
</dbReference>
<dbReference type="GO" id="GO:0009451">
    <property type="term" value="P:RNA modification"/>
    <property type="evidence" value="ECO:0007669"/>
    <property type="project" value="InterPro"/>
</dbReference>
<accession>A0A6J1DG79</accession>
<evidence type="ECO:0000256" key="3">
    <source>
        <dbReference type="PROSITE-ProRule" id="PRU00708"/>
    </source>
</evidence>
<dbReference type="PROSITE" id="PS51375">
    <property type="entry name" value="PPR"/>
    <property type="match status" value="5"/>
</dbReference>
<dbReference type="NCBIfam" id="TIGR00756">
    <property type="entry name" value="PPR"/>
    <property type="match status" value="7"/>
</dbReference>
<dbReference type="Pfam" id="PF20431">
    <property type="entry name" value="E_motif"/>
    <property type="match status" value="1"/>
</dbReference>
<dbReference type="PANTHER" id="PTHR47926:SF538">
    <property type="entry name" value="WHIM2 DOMAIN-CONTAINING PROTEIN"/>
    <property type="match status" value="1"/>
</dbReference>
<keyword evidence="5" id="KW-1185">Reference proteome</keyword>
<dbReference type="Pfam" id="PF14432">
    <property type="entry name" value="DYW_deaminase"/>
    <property type="match status" value="1"/>
</dbReference>
<dbReference type="InterPro" id="IPR002885">
    <property type="entry name" value="PPR_rpt"/>
</dbReference>
<evidence type="ECO:0000313" key="6">
    <source>
        <dbReference type="RefSeq" id="XP_022152943.1"/>
    </source>
</evidence>
<evidence type="ECO:0000259" key="4">
    <source>
        <dbReference type="Pfam" id="PF14432"/>
    </source>
</evidence>
<feature type="domain" description="DYW" evidence="4">
    <location>
        <begin position="786"/>
        <end position="878"/>
    </location>
</feature>
<dbReference type="GeneID" id="111020555"/>
<proteinExistence type="inferred from homology"/>
<dbReference type="InterPro" id="IPR046960">
    <property type="entry name" value="PPR_At4g14850-like_plant"/>
</dbReference>
<name>A0A6J1DG79_MOMCH</name>
<organism evidence="5 6">
    <name type="scientific">Momordica charantia</name>
    <name type="common">Bitter gourd</name>
    <name type="synonym">Balsam pear</name>
    <dbReference type="NCBI Taxonomy" id="3673"/>
    <lineage>
        <taxon>Eukaryota</taxon>
        <taxon>Viridiplantae</taxon>
        <taxon>Streptophyta</taxon>
        <taxon>Embryophyta</taxon>
        <taxon>Tracheophyta</taxon>
        <taxon>Spermatophyta</taxon>
        <taxon>Magnoliopsida</taxon>
        <taxon>eudicotyledons</taxon>
        <taxon>Gunneridae</taxon>
        <taxon>Pentapetalae</taxon>
        <taxon>rosids</taxon>
        <taxon>fabids</taxon>
        <taxon>Cucurbitales</taxon>
        <taxon>Cucurbitaceae</taxon>
        <taxon>Momordiceae</taxon>
        <taxon>Momordica</taxon>
    </lineage>
</organism>
<comment type="similarity">
    <text evidence="1">Belongs to the PPR family. PCMP-H subfamily.</text>
</comment>
<keyword evidence="2" id="KW-0677">Repeat</keyword>
<dbReference type="InterPro" id="IPR032867">
    <property type="entry name" value="DYW_dom"/>
</dbReference>
<dbReference type="RefSeq" id="XP_022152943.1">
    <property type="nucleotide sequence ID" value="XM_022297251.1"/>
</dbReference>
<gene>
    <name evidence="6" type="primary">LOC111020555</name>
</gene>
<evidence type="ECO:0000256" key="1">
    <source>
        <dbReference type="ARBA" id="ARBA00006643"/>
    </source>
</evidence>
<dbReference type="Pfam" id="PF01535">
    <property type="entry name" value="PPR"/>
    <property type="match status" value="3"/>
</dbReference>
<protein>
    <submittedName>
        <fullName evidence="6">Pentatricopeptide repeat-containing protein At2g27610</fullName>
    </submittedName>
</protein>
<dbReference type="FunFam" id="1.25.40.10:FF:000201">
    <property type="entry name" value="Pentatricopeptide repeat-containing protein mitochondrial"/>
    <property type="match status" value="1"/>
</dbReference>
<dbReference type="FunFam" id="1.25.40.10:FF:000031">
    <property type="entry name" value="Pentatricopeptide repeat-containing protein mitochondrial"/>
    <property type="match status" value="1"/>
</dbReference>
<dbReference type="AlphaFoldDB" id="A0A6J1DG79"/>
<sequence length="878" mass="97939">MNFGSSLRTLQNKAKITVGNGRLQSSIHQIKHLLHPHDALYHESLPVDFQPSQPYYAHQLFDEIPHRDILHYNRLLFDFSRNDRNREALYLFKGLHSAGLAVDGSTLSCALKVCGVLFDQVVGRQVQCQSLKSGFLGDVSVGTALVDMYMKTEDFEDGRGIFYEMGHKNVVSWTSLLAGYARNGLKEGVVHLINQMQMEGVKPNDFTIATVLGALADESMIEEGVQVHAMIVKNGFESTTSVCNSLICMYLKSEMVGDAEAVFDSMMVRDSVTWNIMIAGYAAMGFDLQGFEMFHKMRLAGVMMTQMVFCSGLKLCSRQRELNFTKQLHCGVVKNGYELDQNVRTAFMVTYSKCGTVDEAFKLFSTANGVQSVVTWTAMIGGFVQNDDNKEAVDLFCRMNREGVRPNHFTYSTVLASKPSSLLCQLHAQIIKADYDKVPSVATALLDAYVKTGNTIESARVFDSITEKDIVAWSAMLAGLAQIGDSEKAMEVFIQLVKEGVKPNEFTFSSVINACSSPAATVERGRQIHASAIKSGKSNALCVSSALVTMYSKRGNIESANKVFNRQEEKDIVSWNSMITGYAQHGDGKKALEVFQVMQKHELPMDDVSFIGVLTACTHAGLVEEGEKYFNIMIKDYHIDPTIEHYSCMVDLYSRAGMFEKATDIMKGMPFLASTTMWRTLLAACRVHRNLELGKLSAEKLISLQPNDSAAYVLLSNIHAVAGNWQERAKVRKLMDERKVKKEAGCSWIEVKNRIYSFLAGDVSHPFSDLVYAKLDELRIKLKDMGYQPDTNYVLHDVEDEHKEAILSQHSERLAVAYGLIALPPGADIQIVKNLRICGDCHNVIELISLIEERVLIVRDSNRFHHFKGGVCSCGGYW</sequence>